<dbReference type="Proteomes" id="UP000442109">
    <property type="component" value="Unassembled WGS sequence"/>
</dbReference>
<dbReference type="AlphaFoldDB" id="A0A844M317"/>
<organism evidence="2 3">
    <name type="scientific">Psychrobacter sanguinis</name>
    <dbReference type="NCBI Taxonomy" id="861445"/>
    <lineage>
        <taxon>Bacteria</taxon>
        <taxon>Pseudomonadati</taxon>
        <taxon>Pseudomonadota</taxon>
        <taxon>Gammaproteobacteria</taxon>
        <taxon>Moraxellales</taxon>
        <taxon>Moraxellaceae</taxon>
        <taxon>Psychrobacter</taxon>
    </lineage>
</organism>
<reference evidence="2 3" key="1">
    <citation type="journal article" date="2019" name="PLoS ONE">
        <title>Pup mortality in New Zealand sea lions (Phocarctos hookeri) at Enderby Island, Auckland Islands, 2013-18.</title>
        <authorList>
            <person name="Michael S.A."/>
            <person name="Hayman D.T.S."/>
            <person name="Gray R."/>
            <person name="Zhang J."/>
            <person name="Rogers L."/>
            <person name="Roe W.D."/>
        </authorList>
    </citation>
    <scope>NUCLEOTIDE SEQUENCE [LARGE SCALE GENOMIC DNA]</scope>
    <source>
        <strain evidence="2 3">SM868</strain>
    </source>
</reference>
<dbReference type="RefSeq" id="WP_150097841.1">
    <property type="nucleotide sequence ID" value="NZ_WFKQ01000014.1"/>
</dbReference>
<name>A0A844M317_9GAMM</name>
<evidence type="ECO:0000313" key="2">
    <source>
        <dbReference type="EMBL" id="MUG33339.1"/>
    </source>
</evidence>
<proteinExistence type="predicted"/>
<sequence>MSHVVEYGLVFIIIALALYYVWTRVLFKKSSSCASGCGKCGS</sequence>
<keyword evidence="1" id="KW-0472">Membrane</keyword>
<evidence type="ECO:0000256" key="1">
    <source>
        <dbReference type="SAM" id="Phobius"/>
    </source>
</evidence>
<protein>
    <submittedName>
        <fullName evidence="2">FeoB-associated Cys-rich membrane protein</fullName>
    </submittedName>
</protein>
<dbReference type="Pfam" id="PF12669">
    <property type="entry name" value="FeoB_associated"/>
    <property type="match status" value="1"/>
</dbReference>
<keyword evidence="3" id="KW-1185">Reference proteome</keyword>
<evidence type="ECO:0000313" key="3">
    <source>
        <dbReference type="Proteomes" id="UP000442109"/>
    </source>
</evidence>
<accession>A0A844M317</accession>
<keyword evidence="1" id="KW-0812">Transmembrane</keyword>
<comment type="caution">
    <text evidence="2">The sequence shown here is derived from an EMBL/GenBank/DDBJ whole genome shotgun (WGS) entry which is preliminary data.</text>
</comment>
<dbReference type="EMBL" id="WFKQ01000014">
    <property type="protein sequence ID" value="MUG33339.1"/>
    <property type="molecule type" value="Genomic_DNA"/>
</dbReference>
<feature type="transmembrane region" description="Helical" evidence="1">
    <location>
        <begin position="6"/>
        <end position="22"/>
    </location>
</feature>
<keyword evidence="1" id="KW-1133">Transmembrane helix</keyword>
<gene>
    <name evidence="2" type="ORF">GB996_11165</name>
</gene>